<dbReference type="SUPFAM" id="SSF50891">
    <property type="entry name" value="Cyclophilin-like"/>
    <property type="match status" value="1"/>
</dbReference>
<dbReference type="InterPro" id="IPR017907">
    <property type="entry name" value="Znf_RING_CS"/>
</dbReference>
<dbReference type="SUPFAM" id="SSF57850">
    <property type="entry name" value="RING/U-box"/>
    <property type="match status" value="1"/>
</dbReference>
<dbReference type="PROSITE" id="PS00518">
    <property type="entry name" value="ZF_RING_1"/>
    <property type="match status" value="1"/>
</dbReference>
<dbReference type="PANTHER" id="PTHR25462:SF296">
    <property type="entry name" value="MEIOTIC P26, ISOFORM F"/>
    <property type="match status" value="1"/>
</dbReference>
<keyword evidence="3" id="KW-0862">Zinc</keyword>
<feature type="domain" description="RING-type" evidence="6">
    <location>
        <begin position="11"/>
        <end position="58"/>
    </location>
</feature>
<protein>
    <submittedName>
        <fullName evidence="8">Uncharacterized protein</fullName>
    </submittedName>
</protein>
<keyword evidence="9" id="KW-1185">Reference proteome</keyword>
<gene>
    <name evidence="8" type="ORF">Pcinc_027274</name>
</gene>
<evidence type="ECO:0000259" key="6">
    <source>
        <dbReference type="PROSITE" id="PS50089"/>
    </source>
</evidence>
<evidence type="ECO:0000256" key="2">
    <source>
        <dbReference type="ARBA" id="ARBA00022771"/>
    </source>
</evidence>
<dbReference type="PANTHER" id="PTHR25462">
    <property type="entry name" value="BONUS, ISOFORM C-RELATED"/>
    <property type="match status" value="1"/>
</dbReference>
<dbReference type="InterPro" id="IPR000315">
    <property type="entry name" value="Znf_B-box"/>
</dbReference>
<dbReference type="GO" id="GO:0008270">
    <property type="term" value="F:zinc ion binding"/>
    <property type="evidence" value="ECO:0007669"/>
    <property type="project" value="UniProtKB-KW"/>
</dbReference>
<evidence type="ECO:0000313" key="8">
    <source>
        <dbReference type="EMBL" id="KAK3867260.1"/>
    </source>
</evidence>
<dbReference type="Gene3D" id="3.30.40.10">
    <property type="entry name" value="Zinc/RING finger domain, C3HC4 (zinc finger)"/>
    <property type="match status" value="1"/>
</dbReference>
<evidence type="ECO:0000256" key="3">
    <source>
        <dbReference type="ARBA" id="ARBA00022833"/>
    </source>
</evidence>
<evidence type="ECO:0000256" key="1">
    <source>
        <dbReference type="ARBA" id="ARBA00022723"/>
    </source>
</evidence>
<proteinExistence type="predicted"/>
<dbReference type="Proteomes" id="UP001286313">
    <property type="component" value="Unassembled WGS sequence"/>
</dbReference>
<dbReference type="GO" id="GO:0061630">
    <property type="term" value="F:ubiquitin protein ligase activity"/>
    <property type="evidence" value="ECO:0007669"/>
    <property type="project" value="TreeGrafter"/>
</dbReference>
<dbReference type="InterPro" id="IPR027370">
    <property type="entry name" value="Znf-RING_euk"/>
</dbReference>
<feature type="compositionally biased region" description="Polar residues" evidence="5">
    <location>
        <begin position="263"/>
        <end position="272"/>
    </location>
</feature>
<dbReference type="InterPro" id="IPR047153">
    <property type="entry name" value="TRIM45/56/19-like"/>
</dbReference>
<dbReference type="PROSITE" id="PS50119">
    <property type="entry name" value="ZF_BBOX"/>
    <property type="match status" value="1"/>
</dbReference>
<accession>A0AAE1F5B8</accession>
<evidence type="ECO:0000313" key="9">
    <source>
        <dbReference type="Proteomes" id="UP001286313"/>
    </source>
</evidence>
<name>A0AAE1F5B8_PETCI</name>
<dbReference type="SUPFAM" id="SSF57845">
    <property type="entry name" value="B-box zinc-binding domain"/>
    <property type="match status" value="1"/>
</dbReference>
<dbReference type="Pfam" id="PF13445">
    <property type="entry name" value="zf-RING_UBOX"/>
    <property type="match status" value="1"/>
</dbReference>
<evidence type="ECO:0000256" key="4">
    <source>
        <dbReference type="PROSITE-ProRule" id="PRU00024"/>
    </source>
</evidence>
<feature type="compositionally biased region" description="Pro residues" evidence="5">
    <location>
        <begin position="225"/>
        <end position="260"/>
    </location>
</feature>
<reference evidence="8" key="1">
    <citation type="submission" date="2023-10" db="EMBL/GenBank/DDBJ databases">
        <title>Genome assemblies of two species of porcelain crab, Petrolisthes cinctipes and Petrolisthes manimaculis (Anomura: Porcellanidae).</title>
        <authorList>
            <person name="Angst P."/>
        </authorList>
    </citation>
    <scope>NUCLEOTIDE SEQUENCE</scope>
    <source>
        <strain evidence="8">PB745_01</strain>
        <tissue evidence="8">Gill</tissue>
    </source>
</reference>
<evidence type="ECO:0000259" key="7">
    <source>
        <dbReference type="PROSITE" id="PS50119"/>
    </source>
</evidence>
<dbReference type="SMART" id="SM00184">
    <property type="entry name" value="RING"/>
    <property type="match status" value="1"/>
</dbReference>
<feature type="compositionally biased region" description="Low complexity" evidence="5">
    <location>
        <begin position="273"/>
        <end position="282"/>
    </location>
</feature>
<organism evidence="8 9">
    <name type="scientific">Petrolisthes cinctipes</name>
    <name type="common">Flat porcelain crab</name>
    <dbReference type="NCBI Taxonomy" id="88211"/>
    <lineage>
        <taxon>Eukaryota</taxon>
        <taxon>Metazoa</taxon>
        <taxon>Ecdysozoa</taxon>
        <taxon>Arthropoda</taxon>
        <taxon>Crustacea</taxon>
        <taxon>Multicrustacea</taxon>
        <taxon>Malacostraca</taxon>
        <taxon>Eumalacostraca</taxon>
        <taxon>Eucarida</taxon>
        <taxon>Decapoda</taxon>
        <taxon>Pleocyemata</taxon>
        <taxon>Anomura</taxon>
        <taxon>Galatheoidea</taxon>
        <taxon>Porcellanidae</taxon>
        <taxon>Petrolisthes</taxon>
    </lineage>
</organism>
<evidence type="ECO:0000256" key="5">
    <source>
        <dbReference type="SAM" id="MobiDB-lite"/>
    </source>
</evidence>
<keyword evidence="1" id="KW-0479">Metal-binding</keyword>
<sequence length="562" mass="61867">MSQEDLAGLTCSVCCEYYQDGIRAPVSIPCGHTFCRNCLRQVEWHQQTNDAFCCPTCRTPHPDLSIYKLPPNFALLSLLDSFKIVGGERPRRCEVHKGEDLVYWCQPCATLLCGLCISKCHRSDHHIIISGDTAKLEKREWMEQIMRKMNKKLDTRFKNHLTDTVDKLFQLTIKTTRLTEMRDAIVGTQATINASSVGMEKILASEEKIHELQSCLEDIENDTPPTTPPTTSPPTPPTPSPPSPSPTPPTPSPPSPPTSPPSQSGLSTGHPKSSSIVSTKSSDQNTADVVTCSTEGTVPITCTTTLGDLSPELIRTEKFREIECQVRYRHERLGKLVGVGKDKLALHAFSGQIFSGHFTIDWPVVSPHVPLSQCRVFLDLVTNYDMEHLGRVTIRVWEHLRRARHFLGLSLGLWGSSYKRSTFLRVQKTEYCKFIVSGGHHDESTGITSTEGLMNDLEWAGEYTGFDRVGQVVAFGGGRAHLDAVFGICLEENVSGGRSRCPFGVVEEGLGVMKKAASLMSASTQVQIFDCGIIFNVAPMNSSATGQEEIKNDEGTTGLSAL</sequence>
<feature type="region of interest" description="Disordered" evidence="5">
    <location>
        <begin position="219"/>
        <end position="286"/>
    </location>
</feature>
<dbReference type="PROSITE" id="PS50089">
    <property type="entry name" value="ZF_RING_2"/>
    <property type="match status" value="1"/>
</dbReference>
<dbReference type="InterPro" id="IPR013083">
    <property type="entry name" value="Znf_RING/FYVE/PHD"/>
</dbReference>
<comment type="caution">
    <text evidence="8">The sequence shown here is derived from an EMBL/GenBank/DDBJ whole genome shotgun (WGS) entry which is preliminary data.</text>
</comment>
<dbReference type="EMBL" id="JAWQEG010003248">
    <property type="protein sequence ID" value="KAK3867260.1"/>
    <property type="molecule type" value="Genomic_DNA"/>
</dbReference>
<feature type="domain" description="B box-type" evidence="7">
    <location>
        <begin position="88"/>
        <end position="136"/>
    </location>
</feature>
<dbReference type="Pfam" id="PF00643">
    <property type="entry name" value="zf-B_box"/>
    <property type="match status" value="1"/>
</dbReference>
<dbReference type="InterPro" id="IPR001841">
    <property type="entry name" value="Znf_RING"/>
</dbReference>
<dbReference type="Gene3D" id="2.40.100.10">
    <property type="entry name" value="Cyclophilin-like"/>
    <property type="match status" value="1"/>
</dbReference>
<dbReference type="SMART" id="SM00336">
    <property type="entry name" value="BBOX"/>
    <property type="match status" value="1"/>
</dbReference>
<dbReference type="AlphaFoldDB" id="A0AAE1F5B8"/>
<keyword evidence="2 4" id="KW-0863">Zinc-finger</keyword>
<dbReference type="Gene3D" id="3.30.160.60">
    <property type="entry name" value="Classic Zinc Finger"/>
    <property type="match status" value="1"/>
</dbReference>
<dbReference type="InterPro" id="IPR029000">
    <property type="entry name" value="Cyclophilin-like_dom_sf"/>
</dbReference>